<dbReference type="PANTHER" id="PTHR43785">
    <property type="entry name" value="GAMMA-GLUTAMYLPUTRESCINE SYNTHETASE"/>
    <property type="match status" value="1"/>
</dbReference>
<comment type="similarity">
    <text evidence="2 3">Belongs to the glutamine synthetase family.</text>
</comment>
<reference evidence="5" key="1">
    <citation type="submission" date="2019-05" db="EMBL/GenBank/DDBJ databases">
        <title>The de novo reference genome and transcriptome assemblies of the wild tomato species Solanum chilense.</title>
        <authorList>
            <person name="Stam R."/>
            <person name="Nosenko T."/>
            <person name="Hoerger A.C."/>
            <person name="Stephan W."/>
            <person name="Seidel M.A."/>
            <person name="Kuhn J.M.M."/>
            <person name="Haberer G."/>
            <person name="Tellier A."/>
        </authorList>
    </citation>
    <scope>NUCLEOTIDE SEQUENCE</scope>
    <source>
        <tissue evidence="5">Mature leaves</tissue>
    </source>
</reference>
<dbReference type="PROSITE" id="PS51987">
    <property type="entry name" value="GS_CATALYTIC"/>
    <property type="match status" value="1"/>
</dbReference>
<keyword evidence="1" id="KW-0436">Ligase</keyword>
<evidence type="ECO:0000256" key="3">
    <source>
        <dbReference type="RuleBase" id="RU000384"/>
    </source>
</evidence>
<feature type="domain" description="GS catalytic" evidence="4">
    <location>
        <begin position="1"/>
        <end position="273"/>
    </location>
</feature>
<dbReference type="InterPro" id="IPR008146">
    <property type="entry name" value="Gln_synth_cat_dom"/>
</dbReference>
<dbReference type="SUPFAM" id="SSF55931">
    <property type="entry name" value="Glutamine synthetase/guanido kinase"/>
    <property type="match status" value="1"/>
</dbReference>
<organism evidence="5">
    <name type="scientific">Solanum chilense</name>
    <name type="common">Tomato</name>
    <name type="synonym">Lycopersicon chilense</name>
    <dbReference type="NCBI Taxonomy" id="4083"/>
    <lineage>
        <taxon>Eukaryota</taxon>
        <taxon>Viridiplantae</taxon>
        <taxon>Streptophyta</taxon>
        <taxon>Embryophyta</taxon>
        <taxon>Tracheophyta</taxon>
        <taxon>Spermatophyta</taxon>
        <taxon>Magnoliopsida</taxon>
        <taxon>eudicotyledons</taxon>
        <taxon>Gunneridae</taxon>
        <taxon>Pentapetalae</taxon>
        <taxon>asterids</taxon>
        <taxon>lamiids</taxon>
        <taxon>Solanales</taxon>
        <taxon>Solanaceae</taxon>
        <taxon>Solanoideae</taxon>
        <taxon>Solaneae</taxon>
        <taxon>Solanum</taxon>
        <taxon>Solanum subgen. Lycopersicon</taxon>
    </lineage>
</organism>
<dbReference type="Gene3D" id="3.30.590.10">
    <property type="entry name" value="Glutamine synthetase/guanido kinase, catalytic domain"/>
    <property type="match status" value="1"/>
</dbReference>
<dbReference type="GO" id="GO:0004356">
    <property type="term" value="F:glutamine synthetase activity"/>
    <property type="evidence" value="ECO:0007669"/>
    <property type="project" value="InterPro"/>
</dbReference>
<comment type="caution">
    <text evidence="5">The sequence shown here is derived from an EMBL/GenBank/DDBJ whole genome shotgun (WGS) entry which is preliminary data.</text>
</comment>
<dbReference type="InterPro" id="IPR014746">
    <property type="entry name" value="Gln_synth/guanido_kin_cat_dom"/>
</dbReference>
<proteinExistence type="inferred from homology"/>
<accession>A0A6N2CHU0</accession>
<dbReference type="AlphaFoldDB" id="A0A6N2CHU0"/>
<protein>
    <recommendedName>
        <fullName evidence="4">GS catalytic domain-containing protein</fullName>
    </recommendedName>
</protein>
<evidence type="ECO:0000256" key="2">
    <source>
        <dbReference type="PROSITE-ProRule" id="PRU01331"/>
    </source>
</evidence>
<name>A0A6N2CHU0_SOLCI</name>
<dbReference type="PANTHER" id="PTHR43785:SF7">
    <property type="entry name" value="GLUTAMINE SYNTHETASE-LIKE"/>
    <property type="match status" value="1"/>
</dbReference>
<dbReference type="Pfam" id="PF00120">
    <property type="entry name" value="Gln-synt_C"/>
    <property type="match status" value="1"/>
</dbReference>
<gene>
    <name evidence="5" type="ORF">EJD97_010094</name>
</gene>
<evidence type="ECO:0000313" key="5">
    <source>
        <dbReference type="EMBL" id="TMX04312.1"/>
    </source>
</evidence>
<evidence type="ECO:0000256" key="1">
    <source>
        <dbReference type="ARBA" id="ARBA00022598"/>
    </source>
</evidence>
<evidence type="ECO:0000259" key="4">
    <source>
        <dbReference type="PROSITE" id="PS51987"/>
    </source>
</evidence>
<dbReference type="EMBL" id="RXGB01000260">
    <property type="protein sequence ID" value="TMX04312.1"/>
    <property type="molecule type" value="Genomic_DNA"/>
</dbReference>
<dbReference type="SMART" id="SM01230">
    <property type="entry name" value="Gln-synt_C"/>
    <property type="match status" value="1"/>
</dbReference>
<sequence length="273" mass="30309">MQLHSESGKGQFEIVLGYTNCGKAADHLIITHEVVKGIARKHRLLASFTPKYHEDNVYSGSRSKGDDVGSGSHVHVSLSNNGENVFMASGEPNRYGMSLIGESFMAGVLDHLRSICAFTMPISNSYQRSMYKARNSSFICWGVECKELPVRACCPPGDVNGVVTNFEIKTFDGSANPHLGLASIIIAGIHGLRRNLSIPEPVEPESYVFDWDNDDISVPESLRCAIIHIDSDKWFNEMLGKEFLYTRRGVVGNEIGHYFDGGEKKYVHVVFNY</sequence>